<comment type="caution">
    <text evidence="2">The sequence shown here is derived from an EMBL/GenBank/DDBJ whole genome shotgun (WGS) entry which is preliminary data.</text>
</comment>
<gene>
    <name evidence="2" type="ORF">HaLaN_31208</name>
</gene>
<evidence type="ECO:0000313" key="2">
    <source>
        <dbReference type="EMBL" id="GFH32054.1"/>
    </source>
</evidence>
<feature type="non-terminal residue" evidence="2">
    <location>
        <position position="206"/>
    </location>
</feature>
<evidence type="ECO:0000256" key="1">
    <source>
        <dbReference type="SAM" id="Coils"/>
    </source>
</evidence>
<name>A0A6A0AJ23_HAELA</name>
<protein>
    <submittedName>
        <fullName evidence="2">Uncharacterized protein</fullName>
    </submittedName>
</protein>
<accession>A0A6A0AJ23</accession>
<proteinExistence type="predicted"/>
<keyword evidence="3" id="KW-1185">Reference proteome</keyword>
<dbReference type="PROSITE" id="PS50096">
    <property type="entry name" value="IQ"/>
    <property type="match status" value="1"/>
</dbReference>
<sequence>PPALAQWSLRQTQMILRMGSRGLRHGAPTRTAGRGWKARKRLVWLRQQARRLAAYKLRQQQQQAEEAAALAARLAATRLAAAQAEAAQQAAAAVTPTAAVARAAPADGAGGEAEQYRVASSCSSRPVDPGAAVGRRPSLPVWTPGSGLSTLARSQHAAALRIQCWVRGWLARKQASALRRAYALGLIPRPQPQLRALQGSGATCPA</sequence>
<organism evidence="2 3">
    <name type="scientific">Haematococcus lacustris</name>
    <name type="common">Green alga</name>
    <name type="synonym">Haematococcus pluvialis</name>
    <dbReference type="NCBI Taxonomy" id="44745"/>
    <lineage>
        <taxon>Eukaryota</taxon>
        <taxon>Viridiplantae</taxon>
        <taxon>Chlorophyta</taxon>
        <taxon>core chlorophytes</taxon>
        <taxon>Chlorophyceae</taxon>
        <taxon>CS clade</taxon>
        <taxon>Chlamydomonadales</taxon>
        <taxon>Haematococcaceae</taxon>
        <taxon>Haematococcus</taxon>
    </lineage>
</organism>
<dbReference type="InterPro" id="IPR000048">
    <property type="entry name" value="IQ_motif_EF-hand-BS"/>
</dbReference>
<dbReference type="EMBL" id="BLLF01006204">
    <property type="protein sequence ID" value="GFH32054.1"/>
    <property type="molecule type" value="Genomic_DNA"/>
</dbReference>
<evidence type="ECO:0000313" key="3">
    <source>
        <dbReference type="Proteomes" id="UP000485058"/>
    </source>
</evidence>
<dbReference type="Pfam" id="PF00612">
    <property type="entry name" value="IQ"/>
    <property type="match status" value="1"/>
</dbReference>
<keyword evidence="1" id="KW-0175">Coiled coil</keyword>
<dbReference type="AlphaFoldDB" id="A0A6A0AJ23"/>
<dbReference type="Proteomes" id="UP000485058">
    <property type="component" value="Unassembled WGS sequence"/>
</dbReference>
<feature type="coiled-coil region" evidence="1">
    <location>
        <begin position="45"/>
        <end position="77"/>
    </location>
</feature>
<reference evidence="2 3" key="1">
    <citation type="submission" date="2020-02" db="EMBL/GenBank/DDBJ databases">
        <title>Draft genome sequence of Haematococcus lacustris strain NIES-144.</title>
        <authorList>
            <person name="Morimoto D."/>
            <person name="Nakagawa S."/>
            <person name="Yoshida T."/>
            <person name="Sawayama S."/>
        </authorList>
    </citation>
    <scope>NUCLEOTIDE SEQUENCE [LARGE SCALE GENOMIC DNA]</scope>
    <source>
        <strain evidence="2 3">NIES-144</strain>
    </source>
</reference>
<feature type="non-terminal residue" evidence="2">
    <location>
        <position position="1"/>
    </location>
</feature>
<dbReference type="Gene3D" id="1.20.5.190">
    <property type="match status" value="1"/>
</dbReference>